<reference evidence="1 2" key="1">
    <citation type="submission" date="2020-08" db="EMBL/GenBank/DDBJ databases">
        <title>Genomic Encyclopedia of Type Strains, Phase III (KMG-III): the genomes of soil and plant-associated and newly described type strains.</title>
        <authorList>
            <person name="Whitman W."/>
        </authorList>
    </citation>
    <scope>NUCLEOTIDE SEQUENCE [LARGE SCALE GENOMIC DNA]</scope>
    <source>
        <strain evidence="1 2">CECT 8640</strain>
    </source>
</reference>
<proteinExistence type="predicted"/>
<gene>
    <name evidence="1" type="ORF">FHS29_006184</name>
</gene>
<dbReference type="AlphaFoldDB" id="A0A841CRR3"/>
<sequence>MADYVIIVDDEVWASPVDAPELAYVHAEIDPALRDLSDEDYLTGVAAIRHTAAPAGLLLVDDRVLTCVEWQPGLLVIESTPGPTLRRAVLESPAPGFGGVPVDAGALAAYHADPTRQARREHQYNLVFTPWDAALDLDGRDGWSPITDDARSRFTAATAHLDALNARVTALTSDPADYERWITASQATPIWNGEIR</sequence>
<dbReference type="RefSeq" id="WP_184696554.1">
    <property type="nucleotide sequence ID" value="NZ_JACHJN010000011.1"/>
</dbReference>
<dbReference type="EMBL" id="JACHJN010000011">
    <property type="protein sequence ID" value="MBB5959563.1"/>
    <property type="molecule type" value="Genomic_DNA"/>
</dbReference>
<name>A0A841CRR3_9PSEU</name>
<organism evidence="1 2">
    <name type="scientific">Saccharothrix tamanrassetensis</name>
    <dbReference type="NCBI Taxonomy" id="1051531"/>
    <lineage>
        <taxon>Bacteria</taxon>
        <taxon>Bacillati</taxon>
        <taxon>Actinomycetota</taxon>
        <taxon>Actinomycetes</taxon>
        <taxon>Pseudonocardiales</taxon>
        <taxon>Pseudonocardiaceae</taxon>
        <taxon>Saccharothrix</taxon>
    </lineage>
</organism>
<dbReference type="Proteomes" id="UP000547510">
    <property type="component" value="Unassembled WGS sequence"/>
</dbReference>
<evidence type="ECO:0000313" key="2">
    <source>
        <dbReference type="Proteomes" id="UP000547510"/>
    </source>
</evidence>
<keyword evidence="2" id="KW-1185">Reference proteome</keyword>
<protein>
    <submittedName>
        <fullName evidence="1">Uncharacterized protein</fullName>
    </submittedName>
</protein>
<accession>A0A841CRR3</accession>
<comment type="caution">
    <text evidence="1">The sequence shown here is derived from an EMBL/GenBank/DDBJ whole genome shotgun (WGS) entry which is preliminary data.</text>
</comment>
<evidence type="ECO:0000313" key="1">
    <source>
        <dbReference type="EMBL" id="MBB5959563.1"/>
    </source>
</evidence>